<feature type="region of interest" description="Disordered" evidence="1">
    <location>
        <begin position="1"/>
        <end position="57"/>
    </location>
</feature>
<dbReference type="Proteomes" id="UP001189429">
    <property type="component" value="Unassembled WGS sequence"/>
</dbReference>
<evidence type="ECO:0000256" key="1">
    <source>
        <dbReference type="SAM" id="MobiDB-lite"/>
    </source>
</evidence>
<feature type="compositionally biased region" description="Acidic residues" evidence="1">
    <location>
        <begin position="33"/>
        <end position="43"/>
    </location>
</feature>
<keyword evidence="3" id="KW-1185">Reference proteome</keyword>
<sequence length="264" mass="28380">MAEEEQVQPKAEGQAEAVAEGAERAAEEAPEKESEEADGEAEEGPGGPHDDAQEGAVEKQDLDELPDLDMKKCGLPSADTLFALGEEALDTTTQVNNGIVKSIEGFPRKVRTQNVDFGPAGGEPQGAIGELKAFVSLFVRVCGEMLPDVTACVPQIDLGMIEEGKLKIVWPTFNCDKLSVELRSKAEKAWEWVKSMLTEIKDLTCDGFAEVPAIVENFTAGCKQLSLSKLLGGGQAELQWPLRSRPAGQGRASPPTSRWPRTTS</sequence>
<feature type="compositionally biased region" description="Basic and acidic residues" evidence="1">
    <location>
        <begin position="21"/>
        <end position="32"/>
    </location>
</feature>
<organism evidence="2 3">
    <name type="scientific">Prorocentrum cordatum</name>
    <dbReference type="NCBI Taxonomy" id="2364126"/>
    <lineage>
        <taxon>Eukaryota</taxon>
        <taxon>Sar</taxon>
        <taxon>Alveolata</taxon>
        <taxon>Dinophyceae</taxon>
        <taxon>Prorocentrales</taxon>
        <taxon>Prorocentraceae</taxon>
        <taxon>Prorocentrum</taxon>
    </lineage>
</organism>
<reference evidence="2" key="1">
    <citation type="submission" date="2023-10" db="EMBL/GenBank/DDBJ databases">
        <authorList>
            <person name="Chen Y."/>
            <person name="Shah S."/>
            <person name="Dougan E. K."/>
            <person name="Thang M."/>
            <person name="Chan C."/>
        </authorList>
    </citation>
    <scope>NUCLEOTIDE SEQUENCE [LARGE SCALE GENOMIC DNA]</scope>
</reference>
<accession>A0ABN9YGF2</accession>
<feature type="compositionally biased region" description="Low complexity" evidence="1">
    <location>
        <begin position="11"/>
        <end position="20"/>
    </location>
</feature>
<feature type="compositionally biased region" description="Basic and acidic residues" evidence="1">
    <location>
        <begin position="48"/>
        <end position="57"/>
    </location>
</feature>
<protein>
    <submittedName>
        <fullName evidence="2">Uncharacterized protein</fullName>
    </submittedName>
</protein>
<evidence type="ECO:0000313" key="2">
    <source>
        <dbReference type="EMBL" id="CAK0911612.1"/>
    </source>
</evidence>
<dbReference type="EMBL" id="CAUYUJ010022614">
    <property type="protein sequence ID" value="CAK0911612.1"/>
    <property type="molecule type" value="Genomic_DNA"/>
</dbReference>
<proteinExistence type="predicted"/>
<gene>
    <name evidence="2" type="ORF">PCOR1329_LOCUS85449</name>
</gene>
<feature type="compositionally biased region" description="Polar residues" evidence="1">
    <location>
        <begin position="254"/>
        <end position="264"/>
    </location>
</feature>
<name>A0ABN9YGF2_9DINO</name>
<feature type="region of interest" description="Disordered" evidence="1">
    <location>
        <begin position="242"/>
        <end position="264"/>
    </location>
</feature>
<evidence type="ECO:0000313" key="3">
    <source>
        <dbReference type="Proteomes" id="UP001189429"/>
    </source>
</evidence>
<comment type="caution">
    <text evidence="2">The sequence shown here is derived from an EMBL/GenBank/DDBJ whole genome shotgun (WGS) entry which is preliminary data.</text>
</comment>